<dbReference type="EMBL" id="JBJIAA010000011">
    <property type="protein sequence ID" value="MFL0251503.1"/>
    <property type="molecule type" value="Genomic_DNA"/>
</dbReference>
<evidence type="ECO:0000313" key="3">
    <source>
        <dbReference type="EMBL" id="MFL0251503.1"/>
    </source>
</evidence>
<comment type="caution">
    <text evidence="3">The sequence shown here is derived from an EMBL/GenBank/DDBJ whole genome shotgun (WGS) entry which is preliminary data.</text>
</comment>
<sequence>MFDDQVDSESKEGGLKIDIGGTEDESNKRHKFFTGTNPKIPDFKNRIPIIIGFMCICFLLVLISITAYFHSQRGKRENLKNLSIVSTASPDIVDRQYIKDSLNKIQPFENKLMNRVTDKSKKTDSFNKRSIDINDYLDDLNNYKKSSSDELSNLQKVSCATEVNNYRSNIIKEYQVFIDGLTHEANYINSKLTGKETAEMTVSQGDYKNLVQVYKENSNELNKVQNLCK</sequence>
<reference evidence="3 4" key="1">
    <citation type="submission" date="2024-11" db="EMBL/GenBank/DDBJ databases">
        <authorList>
            <person name="Heng Y.C."/>
            <person name="Lim A.C.H."/>
            <person name="Lee J.K.Y."/>
            <person name="Kittelmann S."/>
        </authorList>
    </citation>
    <scope>NUCLEOTIDE SEQUENCE [LARGE SCALE GENOMIC DNA]</scope>
    <source>
        <strain evidence="3 4">WILCCON 0114</strain>
    </source>
</reference>
<name>A0ABW8TGE0_9CLOT</name>
<dbReference type="Proteomes" id="UP001623592">
    <property type="component" value="Unassembled WGS sequence"/>
</dbReference>
<keyword evidence="2" id="KW-0812">Transmembrane</keyword>
<evidence type="ECO:0000313" key="4">
    <source>
        <dbReference type="Proteomes" id="UP001623592"/>
    </source>
</evidence>
<proteinExistence type="predicted"/>
<keyword evidence="2" id="KW-1133">Transmembrane helix</keyword>
<keyword evidence="4" id="KW-1185">Reference proteome</keyword>
<keyword evidence="2" id="KW-0472">Membrane</keyword>
<evidence type="ECO:0000256" key="2">
    <source>
        <dbReference type="SAM" id="Phobius"/>
    </source>
</evidence>
<protein>
    <submittedName>
        <fullName evidence="3">Uncharacterized protein</fullName>
    </submittedName>
</protein>
<organism evidence="3 4">
    <name type="scientific">Clostridium neuense</name>
    <dbReference type="NCBI Taxonomy" id="1728934"/>
    <lineage>
        <taxon>Bacteria</taxon>
        <taxon>Bacillati</taxon>
        <taxon>Bacillota</taxon>
        <taxon>Clostridia</taxon>
        <taxon>Eubacteriales</taxon>
        <taxon>Clostridiaceae</taxon>
        <taxon>Clostridium</taxon>
    </lineage>
</organism>
<dbReference type="RefSeq" id="WP_406788157.1">
    <property type="nucleotide sequence ID" value="NZ_JBJIAA010000011.1"/>
</dbReference>
<accession>A0ABW8TGE0</accession>
<feature type="transmembrane region" description="Helical" evidence="2">
    <location>
        <begin position="47"/>
        <end position="69"/>
    </location>
</feature>
<evidence type="ECO:0000256" key="1">
    <source>
        <dbReference type="SAM" id="MobiDB-lite"/>
    </source>
</evidence>
<feature type="region of interest" description="Disordered" evidence="1">
    <location>
        <begin position="1"/>
        <end position="23"/>
    </location>
</feature>
<gene>
    <name evidence="3" type="ORF">ACJDT4_13865</name>
</gene>